<gene>
    <name evidence="6" type="ORF">DGAL_LOCUS4022</name>
</gene>
<dbReference type="Pfam" id="PF21788">
    <property type="entry name" value="TNP-like_GBD"/>
    <property type="match status" value="1"/>
</dbReference>
<dbReference type="InterPro" id="IPR048367">
    <property type="entry name" value="TNP-like_RNaseH_C"/>
</dbReference>
<comment type="caution">
    <text evidence="6">The sequence shown here is derived from an EMBL/GenBank/DDBJ whole genome shotgun (WGS) entry which is preliminary data.</text>
</comment>
<proteinExistence type="predicted"/>
<keyword evidence="1" id="KW-0479">Metal-binding</keyword>
<evidence type="ECO:0000259" key="5">
    <source>
        <dbReference type="PROSITE" id="PS51999"/>
    </source>
</evidence>
<reference evidence="6" key="1">
    <citation type="submission" date="2021-11" db="EMBL/GenBank/DDBJ databases">
        <authorList>
            <person name="Schell T."/>
        </authorList>
    </citation>
    <scope>NUCLEOTIDE SEQUENCE</scope>
    <source>
        <strain evidence="6">M5</strain>
    </source>
</reference>
<evidence type="ECO:0000256" key="3">
    <source>
        <dbReference type="ARBA" id="ARBA00022833"/>
    </source>
</evidence>
<dbReference type="Pfam" id="PF06839">
    <property type="entry name" value="Zn_ribbon_GRF"/>
    <property type="match status" value="1"/>
</dbReference>
<evidence type="ECO:0000313" key="6">
    <source>
        <dbReference type="EMBL" id="CAH0101684.1"/>
    </source>
</evidence>
<dbReference type="AlphaFoldDB" id="A0A8J2RF60"/>
<keyword evidence="3" id="KW-0862">Zinc</keyword>
<evidence type="ECO:0000256" key="1">
    <source>
        <dbReference type="ARBA" id="ARBA00022723"/>
    </source>
</evidence>
<accession>A0A8J2RF60</accession>
<organism evidence="6 7">
    <name type="scientific">Daphnia galeata</name>
    <dbReference type="NCBI Taxonomy" id="27404"/>
    <lineage>
        <taxon>Eukaryota</taxon>
        <taxon>Metazoa</taxon>
        <taxon>Ecdysozoa</taxon>
        <taxon>Arthropoda</taxon>
        <taxon>Crustacea</taxon>
        <taxon>Branchiopoda</taxon>
        <taxon>Diplostraca</taxon>
        <taxon>Cladocera</taxon>
        <taxon>Anomopoda</taxon>
        <taxon>Daphniidae</taxon>
        <taxon>Daphnia</taxon>
    </lineage>
</organism>
<sequence>MHLFGVTGKSDDSPHTFALPHQYRDPIKQSPAVPLQENENCPTDFNYAITESHPTVGTSCDLVDDIDAIDLTDLEDWPEFKGSSIKYSHFELLYKTDTSVNGEYSDKRVIPKWTDAHLYPTSFQKMSVKFAVQVLSDRAAKGFEYYRTRQFETMNEFIGTEHTQQLVKLLNDSYDVMDGRCFKNILEELLQALLETENSYMCHKGIPFLSPTTLKAMRVTILSTLRLTEELLQKSKFKFVLSGKFNQDCVERFFGIIRSAGGGQNQPTVTSFLHLFRMLCIYYPINFHAKKGNVDEEYMNLLTSYHVCMLAKFKENVKEAANLKLGFQEILEEGLQYGENTSEYSWYRKSKVNDEGHEEFDTTNDHIVYDLASYLLHARKRLLNCSECLETLETTKDKLPGDFLENALVDLRDRGGLKWATPNLYFTISAVEEILDQHFKTAEGCIKDSFEDVITKITKLKLPMICNSRHENKKNFLVSKVTAQRHSSMKQSKIISTKVAVPSMALTKKSHAQIETDKPYENDVTTVQPEGSVLCCNCPPPSKIYTVTKEGENHGRQFYGCDQPRESQCKFFKWVVSINSDISSARKRSSHVSTTSIAL</sequence>
<dbReference type="PANTHER" id="PTHR48257">
    <property type="match status" value="1"/>
</dbReference>
<dbReference type="PROSITE" id="PS51999">
    <property type="entry name" value="ZF_GRF"/>
    <property type="match status" value="1"/>
</dbReference>
<feature type="domain" description="GRF-type" evidence="5">
    <location>
        <begin position="536"/>
        <end position="578"/>
    </location>
</feature>
<dbReference type="InterPro" id="IPR048366">
    <property type="entry name" value="TNP-like_GBD"/>
</dbReference>
<evidence type="ECO:0000313" key="7">
    <source>
        <dbReference type="Proteomes" id="UP000789390"/>
    </source>
</evidence>
<dbReference type="OrthoDB" id="6371942at2759"/>
<dbReference type="Proteomes" id="UP000789390">
    <property type="component" value="Unassembled WGS sequence"/>
</dbReference>
<protein>
    <recommendedName>
        <fullName evidence="5">GRF-type domain-containing protein</fullName>
    </recommendedName>
</protein>
<evidence type="ECO:0000256" key="2">
    <source>
        <dbReference type="ARBA" id="ARBA00022771"/>
    </source>
</evidence>
<keyword evidence="7" id="KW-1185">Reference proteome</keyword>
<dbReference type="GO" id="GO:0008270">
    <property type="term" value="F:zinc ion binding"/>
    <property type="evidence" value="ECO:0007669"/>
    <property type="project" value="UniProtKB-KW"/>
</dbReference>
<dbReference type="Pfam" id="PF21789">
    <property type="entry name" value="TNP-like_RNaseH_C"/>
    <property type="match status" value="1"/>
</dbReference>
<dbReference type="EMBL" id="CAKKLH010000065">
    <property type="protein sequence ID" value="CAH0101684.1"/>
    <property type="molecule type" value="Genomic_DNA"/>
</dbReference>
<dbReference type="InterPro" id="IPR010666">
    <property type="entry name" value="Znf_GRF"/>
</dbReference>
<name>A0A8J2RF60_9CRUS</name>
<evidence type="ECO:0000256" key="4">
    <source>
        <dbReference type="PROSITE-ProRule" id="PRU01343"/>
    </source>
</evidence>
<keyword evidence="2 4" id="KW-0863">Zinc-finger</keyword>
<dbReference type="PANTHER" id="PTHR48257:SF1">
    <property type="match status" value="1"/>
</dbReference>